<dbReference type="RefSeq" id="WP_094823878.1">
    <property type="nucleotide sequence ID" value="NZ_NEVO01000019.1"/>
</dbReference>
<keyword evidence="3" id="KW-1185">Reference proteome</keyword>
<feature type="domain" description="HTH luxR-type" evidence="1">
    <location>
        <begin position="316"/>
        <end position="373"/>
    </location>
</feature>
<dbReference type="Gene3D" id="1.10.10.10">
    <property type="entry name" value="Winged helix-like DNA-binding domain superfamily/Winged helix DNA-binding domain"/>
    <property type="match status" value="1"/>
</dbReference>
<dbReference type="OrthoDB" id="5497412at2"/>
<dbReference type="EMBL" id="NEVQ01000001">
    <property type="protein sequence ID" value="OZI67477.1"/>
    <property type="molecule type" value="Genomic_DNA"/>
</dbReference>
<dbReference type="Proteomes" id="UP000216885">
    <property type="component" value="Unassembled WGS sequence"/>
</dbReference>
<evidence type="ECO:0000259" key="1">
    <source>
        <dbReference type="SMART" id="SM00421"/>
    </source>
</evidence>
<dbReference type="InterPro" id="IPR016032">
    <property type="entry name" value="Sig_transdc_resp-reg_C-effctor"/>
</dbReference>
<comment type="caution">
    <text evidence="2">The sequence shown here is derived from an EMBL/GenBank/DDBJ whole genome shotgun (WGS) entry which is preliminary data.</text>
</comment>
<gene>
    <name evidence="2" type="ORF">CAL20_00050</name>
</gene>
<dbReference type="InterPro" id="IPR000792">
    <property type="entry name" value="Tscrpt_reg_LuxR_C"/>
</dbReference>
<dbReference type="SMART" id="SM00421">
    <property type="entry name" value="HTH_LUXR"/>
    <property type="match status" value="1"/>
</dbReference>
<dbReference type="GO" id="GO:0006355">
    <property type="term" value="P:regulation of DNA-templated transcription"/>
    <property type="evidence" value="ECO:0007669"/>
    <property type="project" value="InterPro"/>
</dbReference>
<name>A0A261V0Z2_9BORD</name>
<dbReference type="SUPFAM" id="SSF46894">
    <property type="entry name" value="C-terminal effector domain of the bipartite response regulators"/>
    <property type="match status" value="1"/>
</dbReference>
<organism evidence="2 3">
    <name type="scientific">Bordetella genomosp. 4</name>
    <dbReference type="NCBI Taxonomy" id="463044"/>
    <lineage>
        <taxon>Bacteria</taxon>
        <taxon>Pseudomonadati</taxon>
        <taxon>Pseudomonadota</taxon>
        <taxon>Betaproteobacteria</taxon>
        <taxon>Burkholderiales</taxon>
        <taxon>Alcaligenaceae</taxon>
        <taxon>Bordetella</taxon>
    </lineage>
</organism>
<dbReference type="GO" id="GO:0003677">
    <property type="term" value="F:DNA binding"/>
    <property type="evidence" value="ECO:0007669"/>
    <property type="project" value="InterPro"/>
</dbReference>
<dbReference type="InterPro" id="IPR036388">
    <property type="entry name" value="WH-like_DNA-bd_sf"/>
</dbReference>
<reference evidence="2 3" key="1">
    <citation type="submission" date="2017-05" db="EMBL/GenBank/DDBJ databases">
        <title>Complete and WGS of Bordetella genogroups.</title>
        <authorList>
            <person name="Spilker T."/>
            <person name="LiPuma J."/>
        </authorList>
    </citation>
    <scope>NUCLEOTIDE SEQUENCE [LARGE SCALE GENOMIC DNA]</scope>
    <source>
        <strain evidence="2 3">AU9919</strain>
    </source>
</reference>
<protein>
    <recommendedName>
        <fullName evidence="1">HTH luxR-type domain-containing protein</fullName>
    </recommendedName>
</protein>
<accession>A0A261V0Z2</accession>
<dbReference type="AlphaFoldDB" id="A0A261V0Z2"/>
<evidence type="ECO:0000313" key="2">
    <source>
        <dbReference type="EMBL" id="OZI67477.1"/>
    </source>
</evidence>
<proteinExistence type="predicted"/>
<sequence length="384" mass="43099">MFEANLSAAMCLFADAVLDETLFEPALAQLSQAMGGRRMLLVSVTERLTSTPEVEAYTGRGSPLNRFLEDYEGYYHQFDPIKRRWPMVSAGQWMMEMQAEEPGRWSRGVFYQDCAKEHGIIGWGALKICEASPQSDGRHWALSLLQDQGQQAFDPAHLLTLAQQLPSLRRTLVLRRRFADLREAAMVGLQALHCFRSPMWILNGLGRLIFANQAAEQHMRSGRLMRTAFGELAPIDVQSQSAWKDFIAAAKQPGLQRASAIRLVSADGNTVLIRRLPIHCTESHGLGRLTQHQLLFLCNAREYGSAAEAERLQQEVYHFTAAEIRIGRYLLEDMTVAEIADNAGTKVSTVRTQVQAMLQKTGLRRQAELVRLLSAIYVVEPVVT</sequence>
<evidence type="ECO:0000313" key="3">
    <source>
        <dbReference type="Proteomes" id="UP000216885"/>
    </source>
</evidence>